<dbReference type="Gene3D" id="1.10.1320.10">
    <property type="entry name" value="DNA-directed RNA polymerase, N-terminal domain"/>
    <property type="match status" value="1"/>
</dbReference>
<keyword evidence="11" id="KW-1185">Reference proteome</keyword>
<evidence type="ECO:0000256" key="3">
    <source>
        <dbReference type="ARBA" id="ARBA00022478"/>
    </source>
</evidence>
<evidence type="ECO:0000313" key="10">
    <source>
        <dbReference type="EMBL" id="KZS20070.1"/>
    </source>
</evidence>
<evidence type="ECO:0000256" key="4">
    <source>
        <dbReference type="ARBA" id="ARBA00022679"/>
    </source>
</evidence>
<dbReference type="GO" id="GO:0071897">
    <property type="term" value="P:DNA biosynthetic process"/>
    <property type="evidence" value="ECO:0007669"/>
    <property type="project" value="UniProtKB-ARBA"/>
</dbReference>
<dbReference type="FunFam" id="1.10.287.280:FF:000001">
    <property type="entry name" value="DNA-directed RNA polymerase"/>
    <property type="match status" value="1"/>
</dbReference>
<dbReference type="SMART" id="SM01311">
    <property type="entry name" value="RPOL_N"/>
    <property type="match status" value="1"/>
</dbReference>
<evidence type="ECO:0000256" key="2">
    <source>
        <dbReference type="ARBA" id="ARBA00012418"/>
    </source>
</evidence>
<dbReference type="PROSITE" id="PS00489">
    <property type="entry name" value="RNA_POL_PHAGE_2"/>
    <property type="match status" value="1"/>
</dbReference>
<keyword evidence="3 9" id="KW-0240">DNA-directed RNA polymerase</keyword>
<dbReference type="STRING" id="35525.A0A0P5SZN7"/>
<comment type="function">
    <text evidence="9">DNA-dependent RNA polymerase catalyzes the transcription of DNA into RNA using the four ribonucleoside triphosphates as substrates.</text>
</comment>
<evidence type="ECO:0000256" key="6">
    <source>
        <dbReference type="ARBA" id="ARBA00022946"/>
    </source>
</evidence>
<dbReference type="InterPro" id="IPR029262">
    <property type="entry name" value="RPOL_N"/>
</dbReference>
<dbReference type="InterPro" id="IPR046950">
    <property type="entry name" value="DNA-dir_Rpol_C_phage-type"/>
</dbReference>
<dbReference type="FunFam" id="1.10.1320.10:FF:000002">
    <property type="entry name" value="DNA-directed RNA polymerase"/>
    <property type="match status" value="1"/>
</dbReference>
<name>A0A0P5SZN7_9CRUS</name>
<dbReference type="PANTHER" id="PTHR10102:SF0">
    <property type="entry name" value="DNA-DIRECTED RNA POLYMERASE, MITOCHONDRIAL"/>
    <property type="match status" value="1"/>
</dbReference>
<dbReference type="InterPro" id="IPR037159">
    <property type="entry name" value="RNA_POL_N_sf"/>
</dbReference>
<accession>A0A0P5SZN7</accession>
<dbReference type="Pfam" id="PF00940">
    <property type="entry name" value="RNA_pol"/>
    <property type="match status" value="1"/>
</dbReference>
<organism evidence="10 11">
    <name type="scientific">Daphnia magna</name>
    <dbReference type="NCBI Taxonomy" id="35525"/>
    <lineage>
        <taxon>Eukaryota</taxon>
        <taxon>Metazoa</taxon>
        <taxon>Ecdysozoa</taxon>
        <taxon>Arthropoda</taxon>
        <taxon>Crustacea</taxon>
        <taxon>Branchiopoda</taxon>
        <taxon>Diplostraca</taxon>
        <taxon>Cladocera</taxon>
        <taxon>Anomopoda</taxon>
        <taxon>Daphniidae</taxon>
        <taxon>Daphnia</taxon>
    </lineage>
</organism>
<dbReference type="Proteomes" id="UP000076858">
    <property type="component" value="Unassembled WGS sequence"/>
</dbReference>
<dbReference type="GO" id="GO:0006390">
    <property type="term" value="P:mitochondrial transcription"/>
    <property type="evidence" value="ECO:0007669"/>
    <property type="project" value="TreeGrafter"/>
</dbReference>
<evidence type="ECO:0000256" key="7">
    <source>
        <dbReference type="ARBA" id="ARBA00023163"/>
    </source>
</evidence>
<dbReference type="PROSITE" id="PS00900">
    <property type="entry name" value="RNA_POL_PHAGE_1"/>
    <property type="match status" value="1"/>
</dbReference>
<keyword evidence="4 9" id="KW-0808">Transferase</keyword>
<dbReference type="OrthoDB" id="276422at2759"/>
<evidence type="ECO:0000256" key="5">
    <source>
        <dbReference type="ARBA" id="ARBA00022695"/>
    </source>
</evidence>
<dbReference type="PANTHER" id="PTHR10102">
    <property type="entry name" value="DNA-DIRECTED RNA POLYMERASE, MITOCHONDRIAL"/>
    <property type="match status" value="1"/>
</dbReference>
<evidence type="ECO:0000256" key="9">
    <source>
        <dbReference type="RuleBase" id="RU003805"/>
    </source>
</evidence>
<dbReference type="EMBL" id="LRGB01000248">
    <property type="protein sequence ID" value="KZS20070.1"/>
    <property type="molecule type" value="Genomic_DNA"/>
</dbReference>
<keyword evidence="6" id="KW-0809">Transit peptide</keyword>
<gene>
    <name evidence="10" type="ORF">APZ42_013396</name>
</gene>
<comment type="caution">
    <text evidence="10">The sequence shown here is derived from an EMBL/GenBank/DDBJ whole genome shotgun (WGS) entry which is preliminary data.</text>
</comment>
<dbReference type="GO" id="GO:0001018">
    <property type="term" value="F:mitochondrial promoter sequence-specific DNA binding"/>
    <property type="evidence" value="ECO:0007669"/>
    <property type="project" value="TreeGrafter"/>
</dbReference>
<dbReference type="Gene3D" id="1.10.287.280">
    <property type="match status" value="1"/>
</dbReference>
<dbReference type="InterPro" id="IPR002092">
    <property type="entry name" value="DNA-dir_Rpol_phage-type"/>
</dbReference>
<evidence type="ECO:0000256" key="8">
    <source>
        <dbReference type="ARBA" id="ARBA00048552"/>
    </source>
</evidence>
<protein>
    <recommendedName>
        <fullName evidence="2 9">DNA-directed RNA polymerase</fullName>
        <ecNumber evidence="2 9">2.7.7.6</ecNumber>
    </recommendedName>
</protein>
<evidence type="ECO:0000313" key="11">
    <source>
        <dbReference type="Proteomes" id="UP000076858"/>
    </source>
</evidence>
<dbReference type="Gene3D" id="1.10.150.20">
    <property type="entry name" value="5' to 3' exonuclease, C-terminal subdomain"/>
    <property type="match status" value="1"/>
</dbReference>
<dbReference type="GO" id="GO:0034245">
    <property type="term" value="C:mitochondrial DNA-directed RNA polymerase complex"/>
    <property type="evidence" value="ECO:0007669"/>
    <property type="project" value="TreeGrafter"/>
</dbReference>
<reference evidence="10 11" key="1">
    <citation type="submission" date="2016-03" db="EMBL/GenBank/DDBJ databases">
        <title>EvidentialGene: Evidence-directed Construction of Genes on Genomes.</title>
        <authorList>
            <person name="Gilbert D.G."/>
            <person name="Choi J.-H."/>
            <person name="Mockaitis K."/>
            <person name="Colbourne J."/>
            <person name="Pfrender M."/>
        </authorList>
    </citation>
    <scope>NUCLEOTIDE SEQUENCE [LARGE SCALE GENOMIC DNA]</scope>
    <source>
        <strain evidence="10 11">Xinb3</strain>
        <tissue evidence="10">Complete organism</tissue>
    </source>
</reference>
<dbReference type="EC" id="2.7.7.6" evidence="2 9"/>
<comment type="similarity">
    <text evidence="1 9">Belongs to the phage and mitochondrial RNA polymerase family.</text>
</comment>
<comment type="catalytic activity">
    <reaction evidence="8 9">
        <text>RNA(n) + a ribonucleoside 5'-triphosphate = RNA(n+1) + diphosphate</text>
        <dbReference type="Rhea" id="RHEA:21248"/>
        <dbReference type="Rhea" id="RHEA-COMP:14527"/>
        <dbReference type="Rhea" id="RHEA-COMP:17342"/>
        <dbReference type="ChEBI" id="CHEBI:33019"/>
        <dbReference type="ChEBI" id="CHEBI:61557"/>
        <dbReference type="ChEBI" id="CHEBI:140395"/>
        <dbReference type="EC" id="2.7.7.6"/>
    </reaction>
</comment>
<dbReference type="InterPro" id="IPR043502">
    <property type="entry name" value="DNA/RNA_pol_sf"/>
</dbReference>
<keyword evidence="7 9" id="KW-0804">Transcription</keyword>
<keyword evidence="5 9" id="KW-0548">Nucleotidyltransferase</keyword>
<evidence type="ECO:0000256" key="1">
    <source>
        <dbReference type="ARBA" id="ARBA00009493"/>
    </source>
</evidence>
<sequence length="1184" mass="134151">MISCRNCLATLAILQRLKVFKLPSTVAVIPANTFKTIHVNGNGSGYMNFSSSKPNCRATSVKSRDQNDTTGKICEEEGELPEEEIEEIHGDYLPNFPSEASEETETVLEGVPTIVEMPKEKMKKQRQVVSKMGSEIKTSKPKAKSAEKKMCNQNSIEESQAAAVELEKKKEIAFRFSLKSYLTMCMQQNMVYKAMILLRNYHAEKKYFKSSLVYDAVLREASSRCSWKLIKEVVQMMEQGGIPFSLDSFAACFICLGRRSEKEIGLEALAENLLDKMDFCGLNVEDIFQSCKFTGNHRELAAKGIRLAMPNFQPGFPSVPLTYTTPLLAALNEMTVESEVTSNIEGLLKEENLTQLAAEQLKSEMSGVVFIKSITNSSSVDNQAISDMEKLELEWLEVIREAIVRDLSMCKAQFESTRRKTLHIYPFLAILSASDYVRLLTQEVQMLSGTSDLFSPSMHIFCRNLGLKVMREARIQRKKENGQLEKFQHLYNRYCQWYLHPTKNGKLFNPRQMWQQLLVQFQNEGSDLDYEEIFWPHSVVQSVGQFLYNIILSNLKIADHTSEGAKLSPAFYIVFRTKGVKAIREIKPHPQLVKLYDEIRKKKLSFDASLLPMVSPPLPWHTHRQGGYLVTDVSLVRLPPYASQQRLRLENTPAQQLYPALDALNALGTIPWQINGAILDLAIKIFNSNGSKELDIPQPPSALSPPTPVTGDGSIKAKAFKERTAYKRRKAEMYSLWCDTLYRLSLANHFRDKIFWLPHNMDFRGRVYPCSPHLTHLSHDMARSLLYFAHGKQLGAEGFNWLKLHVINLTGTKKREPVSERLRYAEEILPEILDSADNPLTGRKWWVKSDEPWQTLAACMEVAAALRCPEGPAAYVCHLPIHQDGSCNGLQHYAALGRDQVGAESVNLAPAERPQDVYSNVATLVERERAKDAANDVEIAQLLAGQISRKVIKQTVMTTVYGVTRYGARLQIAKQLKELPGLSPEQVNIGASYLADKTFQSLQEMFTSAKEIQDWFTESAKLISTVAGENVEWITPVGLPVVQPYNKNPYDETSRPNVMKQRNAFPPNFIHSLDSSHMMLTALHCQRKGITFASIHDCFWTHPCTVNEMNKICRQQFVSLHSQPILEDLSKFMVSQFASRASDIAEDESPKGLARHRLNQILREVPRRGVFDLRLVLESVYFFS</sequence>
<proteinExistence type="inferred from homology"/>
<dbReference type="SUPFAM" id="SSF56672">
    <property type="entry name" value="DNA/RNA polymerases"/>
    <property type="match status" value="1"/>
</dbReference>
<dbReference type="GO" id="GO:0003899">
    <property type="term" value="F:DNA-directed RNA polymerase activity"/>
    <property type="evidence" value="ECO:0007669"/>
    <property type="project" value="UniProtKB-EC"/>
</dbReference>
<dbReference type="AlphaFoldDB" id="A0A0P5SZN7"/>
<dbReference type="Pfam" id="PF14700">
    <property type="entry name" value="RPOL_N"/>
    <property type="match status" value="1"/>
</dbReference>